<keyword evidence="3" id="KW-1185">Reference proteome</keyword>
<dbReference type="InterPro" id="IPR007159">
    <property type="entry name" value="SpoVT-AbrB_dom"/>
</dbReference>
<dbReference type="InterPro" id="IPR037914">
    <property type="entry name" value="SpoVT-AbrB_sf"/>
</dbReference>
<dbReference type="SMART" id="SM00966">
    <property type="entry name" value="SpoVT_AbrB"/>
    <property type="match status" value="1"/>
</dbReference>
<comment type="caution">
    <text evidence="2">The sequence shown here is derived from an EMBL/GenBank/DDBJ whole genome shotgun (WGS) entry which is preliminary data.</text>
</comment>
<organism evidence="2 3">
    <name type="scientific">Microvirga arsenatis</name>
    <dbReference type="NCBI Taxonomy" id="2692265"/>
    <lineage>
        <taxon>Bacteria</taxon>
        <taxon>Pseudomonadati</taxon>
        <taxon>Pseudomonadota</taxon>
        <taxon>Alphaproteobacteria</taxon>
        <taxon>Hyphomicrobiales</taxon>
        <taxon>Methylobacteriaceae</taxon>
        <taxon>Microvirga</taxon>
    </lineage>
</organism>
<dbReference type="RefSeq" id="WP_161726550.1">
    <property type="nucleotide sequence ID" value="NZ_JAAAXI010000038.1"/>
</dbReference>
<dbReference type="EMBL" id="JAAAXJ010000029">
    <property type="protein sequence ID" value="NBJ27160.1"/>
    <property type="molecule type" value="Genomic_DNA"/>
</dbReference>
<feature type="domain" description="SpoVT-AbrB" evidence="1">
    <location>
        <begin position="9"/>
        <end position="52"/>
    </location>
</feature>
<evidence type="ECO:0000313" key="3">
    <source>
        <dbReference type="Proteomes" id="UP000818323"/>
    </source>
</evidence>
<reference evidence="2 3" key="1">
    <citation type="submission" date="2020-01" db="EMBL/GenBank/DDBJ databases">
        <title>Microvirga sp. nov., an arsenate reduction bacterium isolated from Tibet hotspring sediments.</title>
        <authorList>
            <person name="Yuan C.-G."/>
        </authorList>
    </citation>
    <scope>NUCLEOTIDE SEQUENCE [LARGE SCALE GENOMIC DNA]</scope>
    <source>
        <strain evidence="2 3">SYSU G3D203</strain>
    </source>
</reference>
<protein>
    <submittedName>
        <fullName evidence="2">AbrB family transcriptional regulator</fullName>
    </submittedName>
</protein>
<dbReference type="Gene3D" id="2.10.260.10">
    <property type="match status" value="1"/>
</dbReference>
<proteinExistence type="predicted"/>
<dbReference type="SUPFAM" id="SSF89447">
    <property type="entry name" value="AbrB/MazE/MraZ-like"/>
    <property type="match status" value="1"/>
</dbReference>
<evidence type="ECO:0000259" key="1">
    <source>
        <dbReference type="SMART" id="SM00966"/>
    </source>
</evidence>
<dbReference type="Proteomes" id="UP000818323">
    <property type="component" value="Unassembled WGS sequence"/>
</dbReference>
<accession>A0ABW9Z635</accession>
<gene>
    <name evidence="2" type="ORF">GR303_22820</name>
</gene>
<dbReference type="NCBIfam" id="TIGR01439">
    <property type="entry name" value="lp_hng_hel_AbrB"/>
    <property type="match status" value="1"/>
</dbReference>
<dbReference type="Pfam" id="PF04014">
    <property type="entry name" value="MazE_antitoxin"/>
    <property type="match status" value="1"/>
</dbReference>
<sequence>MSQSRRHTVVVSSTGHITLPKAVRQKRGWNAGTRLVVEETSEGVLLTDAAWAFEDSEKPKVAEVLARLRKYRGRLPESFKFDRFEANER</sequence>
<evidence type="ECO:0000313" key="2">
    <source>
        <dbReference type="EMBL" id="NBJ27160.1"/>
    </source>
</evidence>
<name>A0ABW9Z635_9HYPH</name>